<sequence length="97" mass="9978">MSLNSISILGLRLYLGFTLCVFSALAMALATSYLKGGSAPATILYSFLCVGCGAGQSLLALAAGAVLSAAMLWSGRQAPSRKHRRTAPSIGTVKPQC</sequence>
<dbReference type="EMBL" id="PDZR01000028">
    <property type="protein sequence ID" value="PNG24605.1"/>
    <property type="molecule type" value="Genomic_DNA"/>
</dbReference>
<dbReference type="AlphaFoldDB" id="A0A2J7TCX0"/>
<proteinExistence type="predicted"/>
<reference evidence="2 3" key="1">
    <citation type="submission" date="2017-10" db="EMBL/GenBank/DDBJ databases">
        <title>Genome announcement of Methylocella silvestris TVC from permafrost.</title>
        <authorList>
            <person name="Wang J."/>
            <person name="Geng K."/>
            <person name="Ul-Haque F."/>
            <person name="Crombie A.T."/>
            <person name="Street L.E."/>
            <person name="Wookey P.A."/>
            <person name="Murrell J.C."/>
            <person name="Pratscher J."/>
        </authorList>
    </citation>
    <scope>NUCLEOTIDE SEQUENCE [LARGE SCALE GENOMIC DNA]</scope>
    <source>
        <strain evidence="2 3">TVC</strain>
    </source>
</reference>
<feature type="transmembrane region" description="Helical" evidence="1">
    <location>
        <begin position="43"/>
        <end position="75"/>
    </location>
</feature>
<dbReference type="RefSeq" id="WP_102845090.1">
    <property type="nucleotide sequence ID" value="NZ_PDZR01000028.1"/>
</dbReference>
<evidence type="ECO:0000256" key="1">
    <source>
        <dbReference type="SAM" id="Phobius"/>
    </source>
</evidence>
<gene>
    <name evidence="2" type="ORF">CR492_17885</name>
</gene>
<keyword evidence="1" id="KW-1133">Transmembrane helix</keyword>
<keyword evidence="1" id="KW-0812">Transmembrane</keyword>
<organism evidence="2 3">
    <name type="scientific">Methylocella silvestris</name>
    <dbReference type="NCBI Taxonomy" id="199596"/>
    <lineage>
        <taxon>Bacteria</taxon>
        <taxon>Pseudomonadati</taxon>
        <taxon>Pseudomonadota</taxon>
        <taxon>Alphaproteobacteria</taxon>
        <taxon>Hyphomicrobiales</taxon>
        <taxon>Beijerinckiaceae</taxon>
        <taxon>Methylocella</taxon>
    </lineage>
</organism>
<keyword evidence="1" id="KW-0472">Membrane</keyword>
<accession>A0A2J7TCX0</accession>
<evidence type="ECO:0008006" key="4">
    <source>
        <dbReference type="Google" id="ProtNLM"/>
    </source>
</evidence>
<protein>
    <recommendedName>
        <fullName evidence="4">Transmembrane protein</fullName>
    </recommendedName>
</protein>
<dbReference type="Proteomes" id="UP000236286">
    <property type="component" value="Unassembled WGS sequence"/>
</dbReference>
<feature type="transmembrane region" description="Helical" evidence="1">
    <location>
        <begin position="12"/>
        <end position="31"/>
    </location>
</feature>
<evidence type="ECO:0000313" key="2">
    <source>
        <dbReference type="EMBL" id="PNG24605.1"/>
    </source>
</evidence>
<name>A0A2J7TCX0_METSI</name>
<comment type="caution">
    <text evidence="2">The sequence shown here is derived from an EMBL/GenBank/DDBJ whole genome shotgun (WGS) entry which is preliminary data.</text>
</comment>
<evidence type="ECO:0000313" key="3">
    <source>
        <dbReference type="Proteomes" id="UP000236286"/>
    </source>
</evidence>